<dbReference type="InterPro" id="IPR000537">
    <property type="entry name" value="UbiA_prenyltransferase"/>
</dbReference>
<evidence type="ECO:0000256" key="4">
    <source>
        <dbReference type="ARBA" id="ARBA00023136"/>
    </source>
</evidence>
<organism evidence="6 9">
    <name type="scientific">Adineta steineri</name>
    <dbReference type="NCBI Taxonomy" id="433720"/>
    <lineage>
        <taxon>Eukaryota</taxon>
        <taxon>Metazoa</taxon>
        <taxon>Spiralia</taxon>
        <taxon>Gnathifera</taxon>
        <taxon>Rotifera</taxon>
        <taxon>Eurotatoria</taxon>
        <taxon>Bdelloidea</taxon>
        <taxon>Adinetida</taxon>
        <taxon>Adinetidae</taxon>
        <taxon>Adineta</taxon>
    </lineage>
</organism>
<evidence type="ECO:0000313" key="7">
    <source>
        <dbReference type="EMBL" id="CAF0870564.1"/>
    </source>
</evidence>
<reference evidence="6" key="1">
    <citation type="submission" date="2021-02" db="EMBL/GenBank/DDBJ databases">
        <authorList>
            <person name="Nowell W R."/>
        </authorList>
    </citation>
    <scope>NUCLEOTIDE SEQUENCE</scope>
</reference>
<evidence type="ECO:0000313" key="6">
    <source>
        <dbReference type="EMBL" id="CAF0830518.1"/>
    </source>
</evidence>
<name>A0A813UJP5_9BILA</name>
<feature type="transmembrane region" description="Helical" evidence="5">
    <location>
        <begin position="75"/>
        <end position="94"/>
    </location>
</feature>
<evidence type="ECO:0000313" key="9">
    <source>
        <dbReference type="Proteomes" id="UP000663832"/>
    </source>
</evidence>
<dbReference type="GO" id="GO:0016765">
    <property type="term" value="F:transferase activity, transferring alkyl or aryl (other than methyl) groups"/>
    <property type="evidence" value="ECO:0007669"/>
    <property type="project" value="InterPro"/>
</dbReference>
<feature type="transmembrane region" description="Helical" evidence="5">
    <location>
        <begin position="106"/>
        <end position="124"/>
    </location>
</feature>
<dbReference type="Pfam" id="PF01040">
    <property type="entry name" value="UbiA"/>
    <property type="match status" value="1"/>
</dbReference>
<evidence type="ECO:0000313" key="8">
    <source>
        <dbReference type="EMBL" id="CAF1015949.1"/>
    </source>
</evidence>
<dbReference type="Proteomes" id="UP000663877">
    <property type="component" value="Unassembled WGS sequence"/>
</dbReference>
<keyword evidence="4 5" id="KW-0472">Membrane</keyword>
<protein>
    <submittedName>
        <fullName evidence="6">Uncharacterized protein</fullName>
    </submittedName>
</protein>
<evidence type="ECO:0000256" key="3">
    <source>
        <dbReference type="ARBA" id="ARBA00022989"/>
    </source>
</evidence>
<evidence type="ECO:0000256" key="1">
    <source>
        <dbReference type="ARBA" id="ARBA00004141"/>
    </source>
</evidence>
<comment type="caution">
    <text evidence="6">The sequence shown here is derived from an EMBL/GenBank/DDBJ whole genome shotgun (WGS) entry which is preliminary data.</text>
</comment>
<accession>A0A813UJP5</accession>
<evidence type="ECO:0000256" key="5">
    <source>
        <dbReference type="SAM" id="Phobius"/>
    </source>
</evidence>
<keyword evidence="3 5" id="KW-1133">Transmembrane helix</keyword>
<keyword evidence="9" id="KW-1185">Reference proteome</keyword>
<dbReference type="EMBL" id="CAJNOM010000023">
    <property type="protein sequence ID" value="CAF0830518.1"/>
    <property type="molecule type" value="Genomic_DNA"/>
</dbReference>
<keyword evidence="2 5" id="KW-0812">Transmembrane</keyword>
<feature type="transmembrane region" description="Helical" evidence="5">
    <location>
        <begin position="130"/>
        <end position="148"/>
    </location>
</feature>
<dbReference type="EMBL" id="CAJNOI010000028">
    <property type="protein sequence ID" value="CAF0870564.1"/>
    <property type="molecule type" value="Genomic_DNA"/>
</dbReference>
<dbReference type="EMBL" id="CAJNOM010000086">
    <property type="protein sequence ID" value="CAF1015949.1"/>
    <property type="molecule type" value="Genomic_DNA"/>
</dbReference>
<gene>
    <name evidence="7" type="ORF">BJG266_LOCUS8874</name>
    <name evidence="8" type="ORF">QVE165_LOCUS15727</name>
    <name evidence="6" type="ORF">QVE165_LOCUS5755</name>
</gene>
<dbReference type="AlphaFoldDB" id="A0A813UJP5"/>
<comment type="subcellular location">
    <subcellularLocation>
        <location evidence="1">Membrane</location>
        <topology evidence="1">Multi-pass membrane protein</topology>
    </subcellularLocation>
</comment>
<proteinExistence type="predicted"/>
<dbReference type="Proteomes" id="UP000663832">
    <property type="component" value="Unassembled WGS sequence"/>
</dbReference>
<sequence>MSASGIYTTICVVWCLMNHVSNIYDHPKILWNIVFNSCVFAAATIQADMRDVEGDRAQGKRTFSVTMGNRKAAQLIAKIFFCVLLLILIEASLVEQERIVSKSTYMLINCLLFGIMIIRNLFLYDVRKTYEFYVELTFFFYIFAMPIIKTN</sequence>
<dbReference type="OrthoDB" id="1502398at2759"/>
<dbReference type="GO" id="GO:0016020">
    <property type="term" value="C:membrane"/>
    <property type="evidence" value="ECO:0007669"/>
    <property type="project" value="UniProtKB-SubCell"/>
</dbReference>
<evidence type="ECO:0000256" key="2">
    <source>
        <dbReference type="ARBA" id="ARBA00022692"/>
    </source>
</evidence>